<evidence type="ECO:0000313" key="3">
    <source>
        <dbReference type="Proteomes" id="UP000316184"/>
    </source>
</evidence>
<comment type="caution">
    <text evidence="2">The sequence shown here is derived from an EMBL/GenBank/DDBJ whole genome shotgun (WGS) entry which is preliminary data.</text>
</comment>
<dbReference type="PANTHER" id="PTHR45527">
    <property type="entry name" value="NONRIBOSOMAL PEPTIDE SYNTHETASE"/>
    <property type="match status" value="1"/>
</dbReference>
<evidence type="ECO:0000259" key="1">
    <source>
        <dbReference type="Pfam" id="PF00668"/>
    </source>
</evidence>
<name>A0A561U1V1_9PSEU</name>
<dbReference type="PANTHER" id="PTHR45527:SF1">
    <property type="entry name" value="FATTY ACID SYNTHASE"/>
    <property type="match status" value="1"/>
</dbReference>
<reference evidence="2 3" key="1">
    <citation type="submission" date="2019-06" db="EMBL/GenBank/DDBJ databases">
        <title>Sequencing the genomes of 1000 actinobacteria strains.</title>
        <authorList>
            <person name="Klenk H.-P."/>
        </authorList>
    </citation>
    <scope>NUCLEOTIDE SEQUENCE [LARGE SCALE GENOMIC DNA]</scope>
    <source>
        <strain evidence="2 3">DSM 46699</strain>
    </source>
</reference>
<protein>
    <submittedName>
        <fullName evidence="2">Condensation domain-containing protein</fullName>
    </submittedName>
</protein>
<proteinExistence type="predicted"/>
<dbReference type="SUPFAM" id="SSF52777">
    <property type="entry name" value="CoA-dependent acyltransferases"/>
    <property type="match status" value="2"/>
</dbReference>
<dbReference type="RefSeq" id="WP_145743053.1">
    <property type="nucleotide sequence ID" value="NZ_VIWX01000005.1"/>
</dbReference>
<dbReference type="Gene3D" id="3.30.559.30">
    <property type="entry name" value="Nonribosomal peptide synthetase, condensation domain"/>
    <property type="match status" value="1"/>
</dbReference>
<evidence type="ECO:0000313" key="2">
    <source>
        <dbReference type="EMBL" id="TWF93347.1"/>
    </source>
</evidence>
<dbReference type="GO" id="GO:0031177">
    <property type="term" value="F:phosphopantetheine binding"/>
    <property type="evidence" value="ECO:0007669"/>
    <property type="project" value="TreeGrafter"/>
</dbReference>
<gene>
    <name evidence="2" type="ORF">FHU35_15190</name>
</gene>
<feature type="domain" description="Condensation" evidence="1">
    <location>
        <begin position="54"/>
        <end position="341"/>
    </location>
</feature>
<dbReference type="Pfam" id="PF00668">
    <property type="entry name" value="Condensation"/>
    <property type="match status" value="1"/>
</dbReference>
<dbReference type="GO" id="GO:0044550">
    <property type="term" value="P:secondary metabolite biosynthetic process"/>
    <property type="evidence" value="ECO:0007669"/>
    <property type="project" value="TreeGrafter"/>
</dbReference>
<dbReference type="InterPro" id="IPR001242">
    <property type="entry name" value="Condensation_dom"/>
</dbReference>
<dbReference type="EMBL" id="VIWX01000005">
    <property type="protein sequence ID" value="TWF93347.1"/>
    <property type="molecule type" value="Genomic_DNA"/>
</dbReference>
<dbReference type="InterPro" id="IPR023213">
    <property type="entry name" value="CAT-like_dom_sf"/>
</dbReference>
<dbReference type="Proteomes" id="UP000316184">
    <property type="component" value="Unassembled WGS sequence"/>
</dbReference>
<dbReference type="GO" id="GO:0008610">
    <property type="term" value="P:lipid biosynthetic process"/>
    <property type="evidence" value="ECO:0007669"/>
    <property type="project" value="UniProtKB-ARBA"/>
</dbReference>
<organism evidence="2 3">
    <name type="scientific">Saccharopolyspora dendranthemae</name>
    <dbReference type="NCBI Taxonomy" id="1181886"/>
    <lineage>
        <taxon>Bacteria</taxon>
        <taxon>Bacillati</taxon>
        <taxon>Actinomycetota</taxon>
        <taxon>Actinomycetes</taxon>
        <taxon>Pseudonocardiales</taxon>
        <taxon>Pseudonocardiaceae</taxon>
        <taxon>Saccharopolyspora</taxon>
    </lineage>
</organism>
<dbReference type="GO" id="GO:0003824">
    <property type="term" value="F:catalytic activity"/>
    <property type="evidence" value="ECO:0007669"/>
    <property type="project" value="InterPro"/>
</dbReference>
<sequence length="453" mass="49368">MEYTELADYPLPDGAVSTWAPVCEPDSWSDDDRKLTHDHEAHLASALPGSWIGSVLRVPMRYDAEVLRRALRAWIARHEALRTTVSPGESGWRRHLIAADAIDVTERSHGELSGSVAHDTISEHFAGVTPDRWPHCLFATIALPEGFVLAFGADHSVMDAYSQLLFFGEIVELYERALDGVPDEELGTLDVGSHVDHSAAARSLSEVVDAEHPVVRHWAEFLKDGEFPGMEGVSSQAPAPEGVSQHSLSRWVIPSGDAESMERLCANLGTGAQSGVFAAVALAMRERTGSEQLRFVLPMHTRHDRRHAGAVGWYVGLCPVDIDLRGATDFREVVSHTRAGVSAGRGCVKTSFARVADILELDAEPRFVMSYVDVRKVPGAEHWPDWGARALRSPEASRDEAYLWVIHSDEGISVSARCGRTDSALEAVEGLIAGFEEKFTDVLGAPEALEVGA</sequence>
<dbReference type="AlphaFoldDB" id="A0A561U1V1"/>
<dbReference type="GO" id="GO:0005737">
    <property type="term" value="C:cytoplasm"/>
    <property type="evidence" value="ECO:0007669"/>
    <property type="project" value="TreeGrafter"/>
</dbReference>
<keyword evidence="3" id="KW-1185">Reference proteome</keyword>
<dbReference type="GO" id="GO:0043041">
    <property type="term" value="P:amino acid activation for nonribosomal peptide biosynthetic process"/>
    <property type="evidence" value="ECO:0007669"/>
    <property type="project" value="TreeGrafter"/>
</dbReference>
<accession>A0A561U1V1</accession>
<dbReference type="Gene3D" id="3.30.559.10">
    <property type="entry name" value="Chloramphenicol acetyltransferase-like domain"/>
    <property type="match status" value="1"/>
</dbReference>
<dbReference type="OrthoDB" id="9789603at2"/>